<organism evidence="2 3">
    <name type="scientific">Ditylenchus destructor</name>
    <dbReference type="NCBI Taxonomy" id="166010"/>
    <lineage>
        <taxon>Eukaryota</taxon>
        <taxon>Metazoa</taxon>
        <taxon>Ecdysozoa</taxon>
        <taxon>Nematoda</taxon>
        <taxon>Chromadorea</taxon>
        <taxon>Rhabditida</taxon>
        <taxon>Tylenchina</taxon>
        <taxon>Tylenchomorpha</taxon>
        <taxon>Sphaerularioidea</taxon>
        <taxon>Anguinidae</taxon>
        <taxon>Anguininae</taxon>
        <taxon>Ditylenchus</taxon>
    </lineage>
</organism>
<keyword evidence="3" id="KW-1185">Reference proteome</keyword>
<evidence type="ECO:0000313" key="3">
    <source>
        <dbReference type="Proteomes" id="UP001201812"/>
    </source>
</evidence>
<accession>A0AAD4QZT5</accession>
<protein>
    <recommendedName>
        <fullName evidence="1">Peptidase A1 domain-containing protein</fullName>
    </recommendedName>
</protein>
<dbReference type="Pfam" id="PF00026">
    <property type="entry name" value="Asp"/>
    <property type="match status" value="1"/>
</dbReference>
<dbReference type="InterPro" id="IPR033121">
    <property type="entry name" value="PEPTIDASE_A1"/>
</dbReference>
<feature type="domain" description="Peptidase A1" evidence="1">
    <location>
        <begin position="44"/>
        <end position="187"/>
    </location>
</feature>
<comment type="caution">
    <text evidence="2">The sequence shown here is derived from an EMBL/GenBank/DDBJ whole genome shotgun (WGS) entry which is preliminary data.</text>
</comment>
<sequence length="200" mass="22639">MCGLKEKRTTWEPPKSLWEPRTPTIVNRMAVYAPQVDVDVKFSNWKVHIASASIEGKPDSEVGVNTTLWQYTAFTSIFCPMDLLYVFTNASDAVYDSTKSLWIVDCDLTKAKNVVFNIGGTGNTTDSSTKPLKLTGADYIKYYKYYDICYLSVYGSKYYTTVELPAQFMNNHCLAYNAKEKSIGFADAKWVNKDPKTYGK</sequence>
<dbReference type="AlphaFoldDB" id="A0AAD4QZT5"/>
<dbReference type="Gene3D" id="2.40.70.10">
    <property type="entry name" value="Acid Proteases"/>
    <property type="match status" value="1"/>
</dbReference>
<evidence type="ECO:0000313" key="2">
    <source>
        <dbReference type="EMBL" id="KAI1700634.1"/>
    </source>
</evidence>
<evidence type="ECO:0000259" key="1">
    <source>
        <dbReference type="Pfam" id="PF00026"/>
    </source>
</evidence>
<reference evidence="2" key="1">
    <citation type="submission" date="2022-01" db="EMBL/GenBank/DDBJ databases">
        <title>Genome Sequence Resource for Two Populations of Ditylenchus destructor, the Migratory Endoparasitic Phytonematode.</title>
        <authorList>
            <person name="Zhang H."/>
            <person name="Lin R."/>
            <person name="Xie B."/>
        </authorList>
    </citation>
    <scope>NUCLEOTIDE SEQUENCE</scope>
    <source>
        <strain evidence="2">BazhouSP</strain>
    </source>
</reference>
<proteinExistence type="predicted"/>
<name>A0AAD4QZT5_9BILA</name>
<gene>
    <name evidence="2" type="ORF">DdX_16605</name>
</gene>
<dbReference type="Proteomes" id="UP001201812">
    <property type="component" value="Unassembled WGS sequence"/>
</dbReference>
<dbReference type="InterPro" id="IPR021109">
    <property type="entry name" value="Peptidase_aspartic_dom_sf"/>
</dbReference>
<dbReference type="SUPFAM" id="SSF50630">
    <property type="entry name" value="Acid proteases"/>
    <property type="match status" value="1"/>
</dbReference>
<dbReference type="EMBL" id="JAKKPZ010000139">
    <property type="protein sequence ID" value="KAI1700634.1"/>
    <property type="molecule type" value="Genomic_DNA"/>
</dbReference>